<dbReference type="EC" id="2.7.13.3" evidence="2"/>
<feature type="domain" description="Histidine kinase" evidence="5">
    <location>
        <begin position="155"/>
        <end position="375"/>
    </location>
</feature>
<keyword evidence="7" id="KW-1185">Reference proteome</keyword>
<dbReference type="GO" id="GO:0016301">
    <property type="term" value="F:kinase activity"/>
    <property type="evidence" value="ECO:0007669"/>
    <property type="project" value="UniProtKB-KW"/>
</dbReference>
<sequence length="375" mass="41208">MSNLDDDLGLDDLLTPRHKARLLHLLGTLGGTPVELVEEASEAVYPLEFNLDTLAWLKTELPVNQRRAAAQLFELLLFYAGKYRLAANLHLDVTEASYIELQQQNTALQASEARYKKLSEQLQQQVEEQVKVIEQTQQQLYESARLRAVGQLAAGIAHEINTPIGFIGSNLRVAGDYLDEFEVSQLVDGDSAGLFEDFRALLGESRSGAQRISNIVADLRTFSNIDQAEFSACDLNALLTTACHLLQAEHHQTLSIELNLDELPKLAGYPARLSQAFYNVLDNAAKALDEGGSIQVESRLHEGVLEIDIEDDGCGMSEKVLARVFEPFFTTRNVGAGTGLGLSVTRDILAAHHGEVLLKSQPGQGTRVTLRFQVG</sequence>
<dbReference type="PROSITE" id="PS50109">
    <property type="entry name" value="HIS_KIN"/>
    <property type="match status" value="1"/>
</dbReference>
<evidence type="ECO:0000256" key="1">
    <source>
        <dbReference type="ARBA" id="ARBA00000085"/>
    </source>
</evidence>
<dbReference type="RefSeq" id="WP_386772576.1">
    <property type="nucleotide sequence ID" value="NZ_JBHRUG010000017.1"/>
</dbReference>
<dbReference type="SMART" id="SM00387">
    <property type="entry name" value="HATPase_c"/>
    <property type="match status" value="1"/>
</dbReference>
<comment type="catalytic activity">
    <reaction evidence="1">
        <text>ATP + protein L-histidine = ADP + protein N-phospho-L-histidine.</text>
        <dbReference type="EC" id="2.7.13.3"/>
    </reaction>
</comment>
<evidence type="ECO:0000256" key="3">
    <source>
        <dbReference type="ARBA" id="ARBA00022553"/>
    </source>
</evidence>
<dbReference type="InterPro" id="IPR003594">
    <property type="entry name" value="HATPase_dom"/>
</dbReference>
<dbReference type="InterPro" id="IPR036097">
    <property type="entry name" value="HisK_dim/P_sf"/>
</dbReference>
<organism evidence="6 7">
    <name type="scientific">Litchfieldella rifensis</name>
    <dbReference type="NCBI Taxonomy" id="762643"/>
    <lineage>
        <taxon>Bacteria</taxon>
        <taxon>Pseudomonadati</taxon>
        <taxon>Pseudomonadota</taxon>
        <taxon>Gammaproteobacteria</taxon>
        <taxon>Oceanospirillales</taxon>
        <taxon>Halomonadaceae</taxon>
        <taxon>Litchfieldella</taxon>
    </lineage>
</organism>
<dbReference type="PANTHER" id="PTHR43065:SF50">
    <property type="entry name" value="HISTIDINE KINASE"/>
    <property type="match status" value="1"/>
</dbReference>
<dbReference type="SMART" id="SM00388">
    <property type="entry name" value="HisKA"/>
    <property type="match status" value="1"/>
</dbReference>
<keyword evidence="4" id="KW-0175">Coiled coil</keyword>
<evidence type="ECO:0000256" key="2">
    <source>
        <dbReference type="ARBA" id="ARBA00012438"/>
    </source>
</evidence>
<accession>A0ABV7LMW7</accession>
<dbReference type="SUPFAM" id="SSF55874">
    <property type="entry name" value="ATPase domain of HSP90 chaperone/DNA topoisomerase II/histidine kinase"/>
    <property type="match status" value="1"/>
</dbReference>
<feature type="coiled-coil region" evidence="4">
    <location>
        <begin position="101"/>
        <end position="139"/>
    </location>
</feature>
<dbReference type="InterPro" id="IPR004358">
    <property type="entry name" value="Sig_transdc_His_kin-like_C"/>
</dbReference>
<dbReference type="SUPFAM" id="SSF47384">
    <property type="entry name" value="Homodimeric domain of signal transducing histidine kinase"/>
    <property type="match status" value="1"/>
</dbReference>
<dbReference type="PANTHER" id="PTHR43065">
    <property type="entry name" value="SENSOR HISTIDINE KINASE"/>
    <property type="match status" value="1"/>
</dbReference>
<comment type="caution">
    <text evidence="6">The sequence shown here is derived from an EMBL/GenBank/DDBJ whole genome shotgun (WGS) entry which is preliminary data.</text>
</comment>
<dbReference type="Gene3D" id="1.10.287.130">
    <property type="match status" value="1"/>
</dbReference>
<dbReference type="Proteomes" id="UP001595579">
    <property type="component" value="Unassembled WGS sequence"/>
</dbReference>
<dbReference type="InterPro" id="IPR005467">
    <property type="entry name" value="His_kinase_dom"/>
</dbReference>
<dbReference type="PRINTS" id="PR00344">
    <property type="entry name" value="BCTRLSENSOR"/>
</dbReference>
<evidence type="ECO:0000313" key="7">
    <source>
        <dbReference type="Proteomes" id="UP001595579"/>
    </source>
</evidence>
<dbReference type="Pfam" id="PF02518">
    <property type="entry name" value="HATPase_c"/>
    <property type="match status" value="1"/>
</dbReference>
<dbReference type="InterPro" id="IPR003661">
    <property type="entry name" value="HisK_dim/P_dom"/>
</dbReference>
<name>A0ABV7LMW7_9GAMM</name>
<evidence type="ECO:0000313" key="6">
    <source>
        <dbReference type="EMBL" id="MFC3283511.1"/>
    </source>
</evidence>
<dbReference type="InterPro" id="IPR036890">
    <property type="entry name" value="HATPase_C_sf"/>
</dbReference>
<protein>
    <recommendedName>
        <fullName evidence="2">histidine kinase</fullName>
        <ecNumber evidence="2">2.7.13.3</ecNumber>
    </recommendedName>
</protein>
<gene>
    <name evidence="6" type="ORF">ACFOEV_07830</name>
</gene>
<keyword evidence="6" id="KW-0808">Transferase</keyword>
<keyword evidence="6" id="KW-0418">Kinase</keyword>
<evidence type="ECO:0000259" key="5">
    <source>
        <dbReference type="PROSITE" id="PS50109"/>
    </source>
</evidence>
<proteinExistence type="predicted"/>
<dbReference type="Gene3D" id="3.30.565.10">
    <property type="entry name" value="Histidine kinase-like ATPase, C-terminal domain"/>
    <property type="match status" value="1"/>
</dbReference>
<dbReference type="CDD" id="cd00082">
    <property type="entry name" value="HisKA"/>
    <property type="match status" value="1"/>
</dbReference>
<dbReference type="EMBL" id="JBHRUG010000017">
    <property type="protein sequence ID" value="MFC3283511.1"/>
    <property type="molecule type" value="Genomic_DNA"/>
</dbReference>
<evidence type="ECO:0000256" key="4">
    <source>
        <dbReference type="SAM" id="Coils"/>
    </source>
</evidence>
<dbReference type="Pfam" id="PF00512">
    <property type="entry name" value="HisKA"/>
    <property type="match status" value="1"/>
</dbReference>
<reference evidence="7" key="1">
    <citation type="journal article" date="2019" name="Int. J. Syst. Evol. Microbiol.">
        <title>The Global Catalogue of Microorganisms (GCM) 10K type strain sequencing project: providing services to taxonomists for standard genome sequencing and annotation.</title>
        <authorList>
            <consortium name="The Broad Institute Genomics Platform"/>
            <consortium name="The Broad Institute Genome Sequencing Center for Infectious Disease"/>
            <person name="Wu L."/>
            <person name="Ma J."/>
        </authorList>
    </citation>
    <scope>NUCLEOTIDE SEQUENCE [LARGE SCALE GENOMIC DNA]</scope>
    <source>
        <strain evidence="7">CECT 7698</strain>
    </source>
</reference>
<keyword evidence="3" id="KW-0597">Phosphoprotein</keyword>